<evidence type="ECO:0000256" key="11">
    <source>
        <dbReference type="ARBA" id="ARBA00023180"/>
    </source>
</evidence>
<comment type="similarity">
    <text evidence="3 12">Belongs to the glycosyltransferase 10 family.</text>
</comment>
<dbReference type="FunFam" id="3.40.50.11660:FF:000002">
    <property type="entry name" value="Alpha-(1,3)-fucosyltransferase"/>
    <property type="match status" value="1"/>
</dbReference>
<dbReference type="GO" id="GO:0000139">
    <property type="term" value="C:Golgi membrane"/>
    <property type="evidence" value="ECO:0007669"/>
    <property type="project" value="UniProtKB-SubCell"/>
</dbReference>
<comment type="caution">
    <text evidence="14">The sequence shown here is derived from an EMBL/GenBank/DDBJ whole genome shotgun (WGS) entry which is preliminary data.</text>
</comment>
<reference evidence="14" key="1">
    <citation type="submission" date="2021-10" db="EMBL/GenBank/DDBJ databases">
        <title>Tropical sea cucumber genome reveals ecological adaptation and Cuvierian tubules defense mechanism.</title>
        <authorList>
            <person name="Chen T."/>
        </authorList>
    </citation>
    <scope>NUCLEOTIDE SEQUENCE</scope>
    <source>
        <strain evidence="14">Nanhai2018</strain>
        <tissue evidence="14">Muscle</tissue>
    </source>
</reference>
<keyword evidence="15" id="KW-1185">Reference proteome</keyword>
<dbReference type="PANTHER" id="PTHR48438">
    <property type="entry name" value="ALPHA-(1,3)-FUCOSYLTRANSFERASE C-RELATED"/>
    <property type="match status" value="1"/>
</dbReference>
<evidence type="ECO:0000256" key="1">
    <source>
        <dbReference type="ARBA" id="ARBA00004323"/>
    </source>
</evidence>
<keyword evidence="4 12" id="KW-0328">Glycosyltransferase</keyword>
<keyword evidence="10" id="KW-0472">Membrane</keyword>
<accession>A0A9Q1BLK8</accession>
<dbReference type="GO" id="GO:0032580">
    <property type="term" value="C:Golgi cisterna membrane"/>
    <property type="evidence" value="ECO:0007669"/>
    <property type="project" value="UniProtKB-SubCell"/>
</dbReference>
<sequence length="460" mass="52392">MRCTFTPERNEQRNVYHKRNPSVQTDSSRGEYNTSFTRVAADGRFQEVSSNVTPVVERLVSNKLEPASLNFSDDLHTSIEPKKELPKEFEFQLKILIFSNSYYILSYSHSRVTTCATGKVLARYADYDPEDVTSAYDVIVFGGDIDNDRLWDFLSKYRNMHQLWLLNTDLNPITTKHIIPPMTSSTTAFNISLTYHSKSEISVPYGYCLRRTNNTSQVNETLSQNYLELHPKLVAWYSGDCHNVSWNRQRFVSDLSRSIPIDLYGTCGNLSCGGPTLLSKYRRGSAYCRSLSEYKFVLALEESCCSEYITDNFWNVLALYNGIPVVVGPSKDQYERLAPPNSFIFAGDFDSTSELAAYMRKVASDARIYNSFFKWKQHWSVGMNSAKNRLLPAGNVQCSLLEYIQGRTVNSTKPIPITTQVDPYGPYWIGSCTSCEEHSMLEKYRLVDTDGHFAGVRSDP</sequence>
<evidence type="ECO:0000256" key="10">
    <source>
        <dbReference type="ARBA" id="ARBA00023136"/>
    </source>
</evidence>
<feature type="domain" description="Fucosyltransferase C-terminal" evidence="13">
    <location>
        <begin position="231"/>
        <end position="408"/>
    </location>
</feature>
<keyword evidence="5 12" id="KW-0808">Transferase</keyword>
<dbReference type="InterPro" id="IPR001503">
    <property type="entry name" value="Glyco_trans_10"/>
</dbReference>
<dbReference type="InterPro" id="IPR055270">
    <property type="entry name" value="Glyco_tran_10_C"/>
</dbReference>
<dbReference type="InterPro" id="IPR038577">
    <property type="entry name" value="GT10-like_C_sf"/>
</dbReference>
<protein>
    <recommendedName>
        <fullName evidence="12">Fucosyltransferase</fullName>
        <ecNumber evidence="12">2.4.1.-</ecNumber>
    </recommendedName>
</protein>
<dbReference type="AlphaFoldDB" id="A0A9Q1BLK8"/>
<proteinExistence type="inferred from homology"/>
<dbReference type="Pfam" id="PF00852">
    <property type="entry name" value="Glyco_transf_10"/>
    <property type="match status" value="1"/>
</dbReference>
<keyword evidence="6 12" id="KW-0812">Transmembrane</keyword>
<keyword evidence="8" id="KW-1133">Transmembrane helix</keyword>
<evidence type="ECO:0000256" key="9">
    <source>
        <dbReference type="ARBA" id="ARBA00023034"/>
    </source>
</evidence>
<evidence type="ECO:0000313" key="14">
    <source>
        <dbReference type="EMBL" id="KAJ8028907.1"/>
    </source>
</evidence>
<evidence type="ECO:0000256" key="6">
    <source>
        <dbReference type="ARBA" id="ARBA00022692"/>
    </source>
</evidence>
<evidence type="ECO:0000256" key="12">
    <source>
        <dbReference type="RuleBase" id="RU003832"/>
    </source>
</evidence>
<dbReference type="EC" id="2.4.1.-" evidence="12"/>
<evidence type="ECO:0000313" key="15">
    <source>
        <dbReference type="Proteomes" id="UP001152320"/>
    </source>
</evidence>
<keyword evidence="7" id="KW-0735">Signal-anchor</keyword>
<dbReference type="Proteomes" id="UP001152320">
    <property type="component" value="Chromosome 14"/>
</dbReference>
<gene>
    <name evidence="14" type="ORF">HOLleu_28163</name>
</gene>
<dbReference type="OrthoDB" id="427096at2759"/>
<dbReference type="GO" id="GO:0008417">
    <property type="term" value="F:fucosyltransferase activity"/>
    <property type="evidence" value="ECO:0007669"/>
    <property type="project" value="InterPro"/>
</dbReference>
<evidence type="ECO:0000256" key="4">
    <source>
        <dbReference type="ARBA" id="ARBA00022676"/>
    </source>
</evidence>
<dbReference type="EMBL" id="JAIZAY010000014">
    <property type="protein sequence ID" value="KAJ8028907.1"/>
    <property type="molecule type" value="Genomic_DNA"/>
</dbReference>
<dbReference type="PANTHER" id="PTHR48438:SF1">
    <property type="entry name" value="ALPHA-(1,3)-FUCOSYLTRANSFERASE C-RELATED"/>
    <property type="match status" value="1"/>
</dbReference>
<evidence type="ECO:0000259" key="13">
    <source>
        <dbReference type="Pfam" id="PF00852"/>
    </source>
</evidence>
<evidence type="ECO:0000256" key="5">
    <source>
        <dbReference type="ARBA" id="ARBA00022679"/>
    </source>
</evidence>
<dbReference type="SUPFAM" id="SSF53756">
    <property type="entry name" value="UDP-Glycosyltransferase/glycogen phosphorylase"/>
    <property type="match status" value="1"/>
</dbReference>
<evidence type="ECO:0000256" key="3">
    <source>
        <dbReference type="ARBA" id="ARBA00008919"/>
    </source>
</evidence>
<keyword evidence="11" id="KW-0325">Glycoprotein</keyword>
<evidence type="ECO:0000256" key="8">
    <source>
        <dbReference type="ARBA" id="ARBA00022989"/>
    </source>
</evidence>
<name>A0A9Q1BLK8_HOLLE</name>
<dbReference type="Gene3D" id="3.40.50.11660">
    <property type="entry name" value="Glycosyl transferase family 10, C-terminal domain"/>
    <property type="match status" value="1"/>
</dbReference>
<comment type="subcellular location">
    <subcellularLocation>
        <location evidence="1">Golgi apparatus membrane</location>
        <topology evidence="1">Single-pass type II membrane protein</topology>
    </subcellularLocation>
    <subcellularLocation>
        <location evidence="12">Golgi apparatus</location>
        <location evidence="12">Golgi stack membrane</location>
        <topology evidence="12">Single-pass type II membrane protein</topology>
    </subcellularLocation>
</comment>
<comment type="pathway">
    <text evidence="2">Protein modification; protein glycosylation.</text>
</comment>
<evidence type="ECO:0000256" key="7">
    <source>
        <dbReference type="ARBA" id="ARBA00022968"/>
    </source>
</evidence>
<evidence type="ECO:0000256" key="2">
    <source>
        <dbReference type="ARBA" id="ARBA00004922"/>
    </source>
</evidence>
<organism evidence="14 15">
    <name type="scientific">Holothuria leucospilota</name>
    <name type="common">Black long sea cucumber</name>
    <name type="synonym">Mertensiothuria leucospilota</name>
    <dbReference type="NCBI Taxonomy" id="206669"/>
    <lineage>
        <taxon>Eukaryota</taxon>
        <taxon>Metazoa</taxon>
        <taxon>Echinodermata</taxon>
        <taxon>Eleutherozoa</taxon>
        <taxon>Echinozoa</taxon>
        <taxon>Holothuroidea</taxon>
        <taxon>Aspidochirotacea</taxon>
        <taxon>Aspidochirotida</taxon>
        <taxon>Holothuriidae</taxon>
        <taxon>Holothuria</taxon>
    </lineage>
</organism>
<keyword evidence="9 12" id="KW-0333">Golgi apparatus</keyword>